<dbReference type="Pfam" id="PF01510">
    <property type="entry name" value="Amidase_2"/>
    <property type="match status" value="1"/>
</dbReference>
<feature type="domain" description="N-acetylmuramoyl-L-alanine amidase" evidence="1">
    <location>
        <begin position="22"/>
        <end position="165"/>
    </location>
</feature>
<comment type="caution">
    <text evidence="2">The sequence shown here is derived from an EMBL/GenBank/DDBJ whole genome shotgun (WGS) entry which is preliminary data.</text>
</comment>
<protein>
    <submittedName>
        <fullName evidence="2">N-acetylmuramoyl-L-alanine amidase</fullName>
    </submittedName>
</protein>
<accession>A0ABX1U374</accession>
<keyword evidence="3" id="KW-1185">Reference proteome</keyword>
<proteinExistence type="predicted"/>
<dbReference type="SMART" id="SM00644">
    <property type="entry name" value="Ami_2"/>
    <property type="match status" value="1"/>
</dbReference>
<dbReference type="SUPFAM" id="SSF55846">
    <property type="entry name" value="N-acetylmuramoyl-L-alanine amidase-like"/>
    <property type="match status" value="1"/>
</dbReference>
<dbReference type="InterPro" id="IPR036505">
    <property type="entry name" value="Amidase/PGRP_sf"/>
</dbReference>
<dbReference type="EMBL" id="SPMY01000064">
    <property type="protein sequence ID" value="NMQ29647.1"/>
    <property type="molecule type" value="Genomic_DNA"/>
</dbReference>
<dbReference type="Gene3D" id="1.10.101.10">
    <property type="entry name" value="PGBD-like superfamily/PGBD"/>
    <property type="match status" value="1"/>
</dbReference>
<organism evidence="2 3">
    <name type="scientific">Candidatus Accumulibacter phosphatis</name>
    <dbReference type="NCBI Taxonomy" id="327160"/>
    <lineage>
        <taxon>Bacteria</taxon>
        <taxon>Pseudomonadati</taxon>
        <taxon>Pseudomonadota</taxon>
        <taxon>Betaproteobacteria</taxon>
        <taxon>Candidatus Accumulibacter</taxon>
    </lineage>
</organism>
<reference evidence="2 3" key="1">
    <citation type="submission" date="2019-03" db="EMBL/GenBank/DDBJ databases">
        <title>Metabolic reconstructions from genomes of highly enriched 'Candidatus Accumulibacter' and 'Candidatus Competibacter' bioreactor populations.</title>
        <authorList>
            <person name="Annavajhala M.K."/>
            <person name="Welles L."/>
            <person name="Abbas B."/>
            <person name="Sorokin D."/>
            <person name="Park H."/>
            <person name="Van Loosdrecht M."/>
            <person name="Chandran K."/>
        </authorList>
    </citation>
    <scope>NUCLEOTIDE SEQUENCE [LARGE SCALE GENOMIC DNA]</scope>
    <source>
        <strain evidence="2 3">SBR_S</strain>
    </source>
</reference>
<dbReference type="Proteomes" id="UP000749010">
    <property type="component" value="Unassembled WGS sequence"/>
</dbReference>
<dbReference type="SUPFAM" id="SSF47090">
    <property type="entry name" value="PGBD-like"/>
    <property type="match status" value="1"/>
</dbReference>
<sequence>MTYSLTWLPDILLGAGLKVAEVPGWQSRGRGDVGAIFGVICHHTAGPMSGNMPSLRMLIDGRPDLSGPLAQLGLGRDGTYYVIAAGRCNHAGHGSWQGRKTGNASFIGIEAENRGLPGVDPWPAIQMDAYQHGVAAILRHLGRGAEACAGHKEYALPPGRKPDPLFDMPTFRSRVEAILGGQQVLTLIPSSEPPQPGATQGARATLRRPRSGDVVKAVQAKVGVTVDGEFGPRTEAAVRAFQRLHGLVPDGIVGPKTWAKFDDVP</sequence>
<dbReference type="InterPro" id="IPR002477">
    <property type="entry name" value="Peptidoglycan-bd-like"/>
</dbReference>
<evidence type="ECO:0000259" key="1">
    <source>
        <dbReference type="SMART" id="SM00644"/>
    </source>
</evidence>
<dbReference type="Pfam" id="PF01471">
    <property type="entry name" value="PG_binding_1"/>
    <property type="match status" value="1"/>
</dbReference>
<evidence type="ECO:0000313" key="3">
    <source>
        <dbReference type="Proteomes" id="UP000749010"/>
    </source>
</evidence>
<evidence type="ECO:0000313" key="2">
    <source>
        <dbReference type="EMBL" id="NMQ29647.1"/>
    </source>
</evidence>
<name>A0ABX1U374_9PROT</name>
<dbReference type="Gene3D" id="3.40.80.10">
    <property type="entry name" value="Peptidoglycan recognition protein-like"/>
    <property type="match status" value="1"/>
</dbReference>
<dbReference type="InterPro" id="IPR036366">
    <property type="entry name" value="PGBDSf"/>
</dbReference>
<gene>
    <name evidence="2" type="ORF">E4Q23_18840</name>
</gene>
<dbReference type="InterPro" id="IPR036365">
    <property type="entry name" value="PGBD-like_sf"/>
</dbReference>
<dbReference type="InterPro" id="IPR002502">
    <property type="entry name" value="Amidase_domain"/>
</dbReference>